<dbReference type="RefSeq" id="XP_015269423.1">
    <property type="nucleotide sequence ID" value="XM_015413937.1"/>
</dbReference>
<evidence type="ECO:0000313" key="9">
    <source>
        <dbReference type="RefSeq" id="XP_015269423.1"/>
    </source>
</evidence>
<evidence type="ECO:0000256" key="1">
    <source>
        <dbReference type="ARBA" id="ARBA00004167"/>
    </source>
</evidence>
<feature type="chain" id="PRO_5045900111" evidence="7">
    <location>
        <begin position="28"/>
        <end position="300"/>
    </location>
</feature>
<dbReference type="InterPro" id="IPR002213">
    <property type="entry name" value="UDP_glucos_trans"/>
</dbReference>
<dbReference type="Gene3D" id="3.40.50.2000">
    <property type="entry name" value="Glycogen Phosphorylase B"/>
    <property type="match status" value="1"/>
</dbReference>
<reference evidence="9" key="1">
    <citation type="submission" date="2025-08" db="UniProtKB">
        <authorList>
            <consortium name="RefSeq"/>
        </authorList>
    </citation>
    <scope>IDENTIFICATION</scope>
</reference>
<dbReference type="PANTHER" id="PTHR48043:SF161">
    <property type="entry name" value="UDP GLUCURONOSYLTRANSFERASE FAMILY 1 MEMBER A1"/>
    <property type="match status" value="1"/>
</dbReference>
<name>A0ABM1K6T6_GEKJA</name>
<evidence type="ECO:0000256" key="6">
    <source>
        <dbReference type="ARBA" id="ARBA00022989"/>
    </source>
</evidence>
<dbReference type="InterPro" id="IPR050271">
    <property type="entry name" value="UDP-glycosyltransferase"/>
</dbReference>
<dbReference type="PANTHER" id="PTHR48043">
    <property type="entry name" value="EG:EG0003.4 PROTEIN-RELATED"/>
    <property type="match status" value="1"/>
</dbReference>
<protein>
    <submittedName>
        <fullName evidence="9">UDP-glucuronosyltransferase 1-1-like</fullName>
    </submittedName>
</protein>
<dbReference type="SUPFAM" id="SSF53756">
    <property type="entry name" value="UDP-Glycosyltransferase/glycogen phosphorylase"/>
    <property type="match status" value="1"/>
</dbReference>
<keyword evidence="4" id="KW-0808">Transferase</keyword>
<accession>A0ABM1K6T6</accession>
<comment type="similarity">
    <text evidence="2">Belongs to the UDP-glycosyltransferase family.</text>
</comment>
<evidence type="ECO:0000256" key="5">
    <source>
        <dbReference type="ARBA" id="ARBA00022692"/>
    </source>
</evidence>
<keyword evidence="3" id="KW-0328">Glycosyltransferase</keyword>
<organism evidence="8 9">
    <name type="scientific">Gekko japonicus</name>
    <name type="common">Schlegel's Japanese gecko</name>
    <dbReference type="NCBI Taxonomy" id="146911"/>
    <lineage>
        <taxon>Eukaryota</taxon>
        <taxon>Metazoa</taxon>
        <taxon>Chordata</taxon>
        <taxon>Craniata</taxon>
        <taxon>Vertebrata</taxon>
        <taxon>Euteleostomi</taxon>
        <taxon>Lepidosauria</taxon>
        <taxon>Squamata</taxon>
        <taxon>Bifurcata</taxon>
        <taxon>Gekkota</taxon>
        <taxon>Gekkonidae</taxon>
        <taxon>Gekkoninae</taxon>
        <taxon>Gekko</taxon>
    </lineage>
</organism>
<dbReference type="Proteomes" id="UP000694871">
    <property type="component" value="Unplaced"/>
</dbReference>
<keyword evidence="7" id="KW-0732">Signal</keyword>
<sequence>MLPMFGSQKECVAALLLLLSSLDFTSGGKLLVIPMDGSHWLSMRSVLKQLKQNGHETVVVAPEISMHIKASDDIYTLKRYPVPFTQEEMDEIFQDSVDGIFEEFPFLVRFVRTYNRLKNTSALFFSTCTSLLYNQELMKYFEQSKFDALFTDPMMPCGQIVAEYLGIPSIFFLRGIPCGLDSEALQCPSPPSYVPRPLTTNTDRMTFAERVKNMLFRMAESVLCDVVYSPYSNLAAEFLQKDITVTELLSHGSVWLIKADFAFEYPKPRMPKMVEVGGINCAGEKTLTQMKQVSSGSNHL</sequence>
<dbReference type="Pfam" id="PF00201">
    <property type="entry name" value="UDPGT"/>
    <property type="match status" value="1"/>
</dbReference>
<keyword evidence="5" id="KW-0812">Transmembrane</keyword>
<evidence type="ECO:0000256" key="7">
    <source>
        <dbReference type="SAM" id="SignalP"/>
    </source>
</evidence>
<keyword evidence="6" id="KW-0472">Membrane</keyword>
<evidence type="ECO:0000256" key="2">
    <source>
        <dbReference type="ARBA" id="ARBA00009995"/>
    </source>
</evidence>
<feature type="signal peptide" evidence="7">
    <location>
        <begin position="1"/>
        <end position="27"/>
    </location>
</feature>
<gene>
    <name evidence="9" type="primary">LOC107112748</name>
</gene>
<proteinExistence type="inferred from homology"/>
<evidence type="ECO:0000256" key="3">
    <source>
        <dbReference type="ARBA" id="ARBA00022676"/>
    </source>
</evidence>
<keyword evidence="8" id="KW-1185">Reference proteome</keyword>
<comment type="subcellular location">
    <subcellularLocation>
        <location evidence="1">Membrane</location>
        <topology evidence="1">Single-pass membrane protein</topology>
    </subcellularLocation>
</comment>
<keyword evidence="6" id="KW-1133">Transmembrane helix</keyword>
<evidence type="ECO:0000256" key="4">
    <source>
        <dbReference type="ARBA" id="ARBA00022679"/>
    </source>
</evidence>
<dbReference type="GeneID" id="107112748"/>
<evidence type="ECO:0000313" key="8">
    <source>
        <dbReference type="Proteomes" id="UP000694871"/>
    </source>
</evidence>